<dbReference type="Proteomes" id="UP000607397">
    <property type="component" value="Unassembled WGS sequence"/>
</dbReference>
<comment type="caution">
    <text evidence="2">The sequence shown here is derived from an EMBL/GenBank/DDBJ whole genome shotgun (WGS) entry which is preliminary data.</text>
</comment>
<keyword evidence="1" id="KW-1133">Transmembrane helix</keyword>
<dbReference type="Pfam" id="PF06799">
    <property type="entry name" value="CGLD27-like"/>
    <property type="match status" value="1"/>
</dbReference>
<evidence type="ECO:0000313" key="3">
    <source>
        <dbReference type="Proteomes" id="UP000607397"/>
    </source>
</evidence>
<dbReference type="PANTHER" id="PTHR34214">
    <property type="match status" value="1"/>
</dbReference>
<keyword evidence="1" id="KW-0812">Transmembrane</keyword>
<evidence type="ECO:0000313" key="2">
    <source>
        <dbReference type="EMBL" id="NCJ07511.1"/>
    </source>
</evidence>
<feature type="transmembrane region" description="Helical" evidence="1">
    <location>
        <begin position="71"/>
        <end position="92"/>
    </location>
</feature>
<protein>
    <submittedName>
        <fullName evidence="2">CGLD27 family protein</fullName>
    </submittedName>
</protein>
<keyword evidence="3" id="KW-1185">Reference proteome</keyword>
<feature type="transmembrane region" description="Helical" evidence="1">
    <location>
        <begin position="39"/>
        <end position="59"/>
    </location>
</feature>
<accession>A0A8K2A0U4</accession>
<dbReference type="RefSeq" id="WP_161825990.1">
    <property type="nucleotide sequence ID" value="NZ_WVIC01000027.1"/>
</dbReference>
<dbReference type="PANTHER" id="PTHR34214:SF3">
    <property type="entry name" value="PROTEIN CONSERVED IN THE GREEN LINEAGE AND DIATOMS 27, CHLOROPLASTIC"/>
    <property type="match status" value="1"/>
</dbReference>
<gene>
    <name evidence="2" type="ORF">GS597_13535</name>
</gene>
<sequence length="165" mass="18896">MSMSVSRCPVPLDQQPVNEYQSLRESWFFRWSTQAPPQYLRCLSTIWISAALLMTPLAADSFAPEEAWAKFLLASAGGATLVVSLILLRLYLGWAYVCDRLLREQIPYEETGWYDGQSWTKPPEEITKDRLIGIYEVRPLLQRLRLSFGGLGLGCVAGWLVWHWL</sequence>
<dbReference type="EMBL" id="WVIC01000027">
    <property type="protein sequence ID" value="NCJ07511.1"/>
    <property type="molecule type" value="Genomic_DNA"/>
</dbReference>
<dbReference type="InterPro" id="IPR009631">
    <property type="entry name" value="CGLD27-like"/>
</dbReference>
<name>A0A8K2A0U4_9CYAN</name>
<dbReference type="AlphaFoldDB" id="A0A8K2A0U4"/>
<reference evidence="2" key="1">
    <citation type="submission" date="2019-12" db="EMBL/GenBank/DDBJ databases">
        <title>High-Quality draft genome sequences of three cyanobacteria isolated from the limestone walls of the Old Cathedral of Coimbra.</title>
        <authorList>
            <person name="Tiago I."/>
            <person name="Soares F."/>
            <person name="Portugal A."/>
        </authorList>
    </citation>
    <scope>NUCLEOTIDE SEQUENCE [LARGE SCALE GENOMIC DNA]</scope>
    <source>
        <strain evidence="2">C</strain>
    </source>
</reference>
<organism evidence="2 3">
    <name type="scientific">Petrachloros mirabilis ULC683</name>
    <dbReference type="NCBI Taxonomy" id="2781853"/>
    <lineage>
        <taxon>Bacteria</taxon>
        <taxon>Bacillati</taxon>
        <taxon>Cyanobacteriota</taxon>
        <taxon>Cyanophyceae</taxon>
        <taxon>Synechococcales</taxon>
        <taxon>Petrachlorosaceae</taxon>
        <taxon>Petrachloros</taxon>
        <taxon>Petrachloros mirabilis</taxon>
    </lineage>
</organism>
<evidence type="ECO:0000256" key="1">
    <source>
        <dbReference type="SAM" id="Phobius"/>
    </source>
</evidence>
<keyword evidence="1" id="KW-0472">Membrane</keyword>
<feature type="transmembrane region" description="Helical" evidence="1">
    <location>
        <begin position="144"/>
        <end position="162"/>
    </location>
</feature>
<proteinExistence type="predicted"/>